<gene>
    <name evidence="7 10" type="primary">aroQ</name>
    <name evidence="10" type="ORF">GCM10017566_14260</name>
</gene>
<dbReference type="GO" id="GO:0009073">
    <property type="term" value="P:aromatic amino acid family biosynthetic process"/>
    <property type="evidence" value="ECO:0007669"/>
    <property type="project" value="UniProtKB-KW"/>
</dbReference>
<dbReference type="GO" id="GO:0003855">
    <property type="term" value="F:3-dehydroquinate dehydratase activity"/>
    <property type="evidence" value="ECO:0007669"/>
    <property type="project" value="UniProtKB-UniRule"/>
</dbReference>
<reference evidence="10" key="1">
    <citation type="journal article" date="2014" name="Int. J. Syst. Evol. Microbiol.">
        <title>Complete genome sequence of Corynebacterium casei LMG S-19264T (=DSM 44701T), isolated from a smear-ripened cheese.</title>
        <authorList>
            <consortium name="US DOE Joint Genome Institute (JGI-PGF)"/>
            <person name="Walter F."/>
            <person name="Albersmeier A."/>
            <person name="Kalinowski J."/>
            <person name="Ruckert C."/>
        </authorList>
    </citation>
    <scope>NUCLEOTIDE SEQUENCE</scope>
    <source>
        <strain evidence="10">CGMCC 4.7679</strain>
    </source>
</reference>
<dbReference type="EMBL" id="BNAV01000001">
    <property type="protein sequence ID" value="GHF41905.1"/>
    <property type="molecule type" value="Genomic_DNA"/>
</dbReference>
<keyword evidence="6 7" id="KW-0456">Lyase</keyword>
<evidence type="ECO:0000256" key="9">
    <source>
        <dbReference type="PIRSR" id="PIRSR001399-3"/>
    </source>
</evidence>
<dbReference type="RefSeq" id="WP_183176808.1">
    <property type="nucleotide sequence ID" value="NZ_BNAV01000001.1"/>
</dbReference>
<dbReference type="Gene3D" id="3.40.50.9100">
    <property type="entry name" value="Dehydroquinase, class II"/>
    <property type="match status" value="1"/>
</dbReference>
<comment type="caution">
    <text evidence="7">Lacks conserved residue(s) required for the propagation of feature annotation.</text>
</comment>
<dbReference type="PANTHER" id="PTHR21272">
    <property type="entry name" value="CATABOLIC 3-DEHYDROQUINASE"/>
    <property type="match status" value="1"/>
</dbReference>
<comment type="catalytic activity">
    <reaction evidence="1 7">
        <text>3-dehydroquinate = 3-dehydroshikimate + H2O</text>
        <dbReference type="Rhea" id="RHEA:21096"/>
        <dbReference type="ChEBI" id="CHEBI:15377"/>
        <dbReference type="ChEBI" id="CHEBI:16630"/>
        <dbReference type="ChEBI" id="CHEBI:32364"/>
        <dbReference type="EC" id="4.2.1.10"/>
    </reaction>
</comment>
<evidence type="ECO:0000313" key="11">
    <source>
        <dbReference type="Proteomes" id="UP000658656"/>
    </source>
</evidence>
<evidence type="ECO:0000256" key="4">
    <source>
        <dbReference type="ARBA" id="ARBA00011193"/>
    </source>
</evidence>
<comment type="function">
    <text evidence="7">Catalyzes a trans-dehydration via an enolate intermediate.</text>
</comment>
<evidence type="ECO:0000256" key="8">
    <source>
        <dbReference type="PIRSR" id="PIRSR001399-1"/>
    </source>
</evidence>
<dbReference type="HAMAP" id="MF_00169">
    <property type="entry name" value="AroQ"/>
    <property type="match status" value="1"/>
</dbReference>
<dbReference type="InterPro" id="IPR036441">
    <property type="entry name" value="DHquinase_II_sf"/>
</dbReference>
<sequence length="145" mass="15702">MRIAILHGPNLNRLGKRNPEKYGTKSLDGIGEDVDAAAERLGVSAVHFQSNSEGALVDWVHEHHETLDAFVVNPAGLTPVAYPLLDALRDTGRPFAVVHISQWHALDGRERADIFADSAAVYLAGAGWHGYALALEALVFKATRP</sequence>
<evidence type="ECO:0000256" key="7">
    <source>
        <dbReference type="HAMAP-Rule" id="MF_00169"/>
    </source>
</evidence>
<dbReference type="Pfam" id="PF01220">
    <property type="entry name" value="DHquinase_II"/>
    <property type="match status" value="1"/>
</dbReference>
<proteinExistence type="inferred from homology"/>
<dbReference type="UniPathway" id="UPA00053">
    <property type="reaction ID" value="UER00086"/>
</dbReference>
<feature type="active site" description="Proton donor" evidence="7 8">
    <location>
        <position position="99"/>
    </location>
</feature>
<organism evidence="10 11">
    <name type="scientific">Amycolatopsis bartoniae</name>
    <dbReference type="NCBI Taxonomy" id="941986"/>
    <lineage>
        <taxon>Bacteria</taxon>
        <taxon>Bacillati</taxon>
        <taxon>Actinomycetota</taxon>
        <taxon>Actinomycetes</taxon>
        <taxon>Pseudonocardiales</taxon>
        <taxon>Pseudonocardiaceae</taxon>
        <taxon>Amycolatopsis</taxon>
    </lineage>
</organism>
<comment type="caution">
    <text evidence="10">The sequence shown here is derived from an EMBL/GenBank/DDBJ whole genome shotgun (WGS) entry which is preliminary data.</text>
</comment>
<reference evidence="10" key="2">
    <citation type="submission" date="2020-09" db="EMBL/GenBank/DDBJ databases">
        <authorList>
            <person name="Sun Q."/>
            <person name="Zhou Y."/>
        </authorList>
    </citation>
    <scope>NUCLEOTIDE SEQUENCE</scope>
    <source>
        <strain evidence="10">CGMCC 4.7679</strain>
    </source>
</reference>
<dbReference type="GO" id="GO:0008652">
    <property type="term" value="P:amino acid biosynthetic process"/>
    <property type="evidence" value="ECO:0007669"/>
    <property type="project" value="UniProtKB-KW"/>
</dbReference>
<comment type="subunit">
    <text evidence="4 7">Homododecamer.</text>
</comment>
<keyword evidence="11" id="KW-1185">Reference proteome</keyword>
<keyword evidence="7" id="KW-0028">Amino-acid biosynthesis</keyword>
<feature type="binding site" evidence="7">
    <location>
        <position position="86"/>
    </location>
    <ligand>
        <name>substrate</name>
    </ligand>
</feature>
<evidence type="ECO:0000256" key="2">
    <source>
        <dbReference type="ARBA" id="ARBA00004902"/>
    </source>
</evidence>
<protein>
    <recommendedName>
        <fullName evidence="5 7">3-dehydroquinate dehydratase</fullName>
        <shortName evidence="7">3-dehydroquinase</shortName>
        <ecNumber evidence="5 7">4.2.1.10</ecNumber>
    </recommendedName>
    <alternativeName>
        <fullName evidence="7">Type II DHQase</fullName>
    </alternativeName>
</protein>
<keyword evidence="7" id="KW-0057">Aromatic amino acid biosynthesis</keyword>
<dbReference type="SUPFAM" id="SSF52304">
    <property type="entry name" value="Type II 3-dehydroquinate dehydratase"/>
    <property type="match status" value="1"/>
</dbReference>
<dbReference type="GO" id="GO:0019631">
    <property type="term" value="P:quinate catabolic process"/>
    <property type="evidence" value="ECO:0007669"/>
    <property type="project" value="TreeGrafter"/>
</dbReference>
<dbReference type="InterPro" id="IPR001874">
    <property type="entry name" value="DHquinase_II"/>
</dbReference>
<feature type="binding site" evidence="7">
    <location>
        <begin position="100"/>
        <end position="101"/>
    </location>
    <ligand>
        <name>substrate</name>
    </ligand>
</feature>
<feature type="active site" description="Proton acceptor" evidence="7 8">
    <location>
        <position position="22"/>
    </location>
</feature>
<comment type="pathway">
    <text evidence="2 7">Metabolic intermediate biosynthesis; chorismate biosynthesis; chorismate from D-erythrose 4-phosphate and phosphoenolpyruvate: step 3/7.</text>
</comment>
<evidence type="ECO:0000256" key="5">
    <source>
        <dbReference type="ARBA" id="ARBA00012060"/>
    </source>
</evidence>
<accession>A0A8H9IRQ3</accession>
<feature type="site" description="Transition state stabilizer" evidence="7 9">
    <location>
        <position position="17"/>
    </location>
</feature>
<evidence type="ECO:0000256" key="6">
    <source>
        <dbReference type="ARBA" id="ARBA00023239"/>
    </source>
</evidence>
<dbReference type="EC" id="4.2.1.10" evidence="5 7"/>
<evidence type="ECO:0000313" key="10">
    <source>
        <dbReference type="EMBL" id="GHF41905.1"/>
    </source>
</evidence>
<feature type="binding site" evidence="7">
    <location>
        <position position="73"/>
    </location>
    <ligand>
        <name>substrate</name>
    </ligand>
</feature>
<evidence type="ECO:0000256" key="1">
    <source>
        <dbReference type="ARBA" id="ARBA00001864"/>
    </source>
</evidence>
<name>A0A8H9IRQ3_9PSEU</name>
<dbReference type="PIRSF" id="PIRSF001399">
    <property type="entry name" value="DHquinase_II"/>
    <property type="match status" value="1"/>
</dbReference>
<evidence type="ECO:0000256" key="3">
    <source>
        <dbReference type="ARBA" id="ARBA00011037"/>
    </source>
</evidence>
<dbReference type="GO" id="GO:0009423">
    <property type="term" value="P:chorismate biosynthetic process"/>
    <property type="evidence" value="ECO:0007669"/>
    <property type="project" value="UniProtKB-UniRule"/>
</dbReference>
<dbReference type="Proteomes" id="UP000658656">
    <property type="component" value="Unassembled WGS sequence"/>
</dbReference>
<dbReference type="AlphaFoldDB" id="A0A8H9IRQ3"/>
<comment type="similarity">
    <text evidence="3 7">Belongs to the type-II 3-dehydroquinase family.</text>
</comment>
<dbReference type="PANTHER" id="PTHR21272:SF3">
    <property type="entry name" value="CATABOLIC 3-DEHYDROQUINASE"/>
    <property type="match status" value="1"/>
</dbReference>